<reference evidence="2" key="1">
    <citation type="submission" date="2016-10" db="EMBL/GenBank/DDBJ databases">
        <authorList>
            <person name="Varghese N."/>
            <person name="Submissions S."/>
        </authorList>
    </citation>
    <scope>NUCLEOTIDE SEQUENCE [LARGE SCALE GENOMIC DNA]</scope>
    <source>
        <strain evidence="2">ATCC 700379</strain>
    </source>
</reference>
<gene>
    <name evidence="1" type="ORF">SAMN02982927_02616</name>
</gene>
<dbReference type="EMBL" id="FOOY01000019">
    <property type="protein sequence ID" value="SFG73746.1"/>
    <property type="molecule type" value="Genomic_DNA"/>
</dbReference>
<dbReference type="Proteomes" id="UP000198752">
    <property type="component" value="Unassembled WGS sequence"/>
</dbReference>
<sequence length="140" mass="16052">MLGETISYESSDPMTIAELYGKLPALEAKEDLLTSDVFSTFRYLPVNRALIPFLSKAINTRSGQHISNIFTDCLMADYVFWPKTTRFNREPDVLILITRKTKPPIAIIIEAKYYSGRHDANRTQMKQELQTYDGDQLAEQ</sequence>
<accession>A0A1I2UFW2</accession>
<evidence type="ECO:0000313" key="2">
    <source>
        <dbReference type="Proteomes" id="UP000198752"/>
    </source>
</evidence>
<organism evidence="1 2">
    <name type="scientific">Sporolactobacillus nakayamae</name>
    <dbReference type="NCBI Taxonomy" id="269670"/>
    <lineage>
        <taxon>Bacteria</taxon>
        <taxon>Bacillati</taxon>
        <taxon>Bacillota</taxon>
        <taxon>Bacilli</taxon>
        <taxon>Bacillales</taxon>
        <taxon>Sporolactobacillaceae</taxon>
        <taxon>Sporolactobacillus</taxon>
    </lineage>
</organism>
<dbReference type="RefSeq" id="WP_143128467.1">
    <property type="nucleotide sequence ID" value="NZ_FOOY01000019.1"/>
</dbReference>
<dbReference type="STRING" id="269670.SAMN02982927_02616"/>
<protein>
    <submittedName>
        <fullName evidence="1">Uncharacterized protein</fullName>
    </submittedName>
</protein>
<evidence type="ECO:0000313" key="1">
    <source>
        <dbReference type="EMBL" id="SFG73746.1"/>
    </source>
</evidence>
<keyword evidence="2" id="KW-1185">Reference proteome</keyword>
<dbReference type="OrthoDB" id="1934325at2"/>
<proteinExistence type="predicted"/>
<name>A0A1I2UFW2_9BACL</name>
<dbReference type="AlphaFoldDB" id="A0A1I2UFW2"/>